<evidence type="ECO:0000256" key="1">
    <source>
        <dbReference type="ARBA" id="ARBA00006484"/>
    </source>
</evidence>
<evidence type="ECO:0000313" key="3">
    <source>
        <dbReference type="Proteomes" id="UP000290174"/>
    </source>
</evidence>
<comment type="caution">
    <text evidence="2">The sequence shown here is derived from an EMBL/GenBank/DDBJ whole genome shotgun (WGS) entry which is preliminary data.</text>
</comment>
<dbReference type="Gene3D" id="3.40.50.720">
    <property type="entry name" value="NAD(P)-binding Rossmann-like Domain"/>
    <property type="match status" value="1"/>
</dbReference>
<proteinExistence type="inferred from homology"/>
<protein>
    <submittedName>
        <fullName evidence="2">SDR family oxidoreductase</fullName>
    </submittedName>
</protein>
<dbReference type="PRINTS" id="PR00081">
    <property type="entry name" value="GDHRDH"/>
</dbReference>
<dbReference type="InterPro" id="IPR050259">
    <property type="entry name" value="SDR"/>
</dbReference>
<dbReference type="InterPro" id="IPR036291">
    <property type="entry name" value="NAD(P)-bd_dom_sf"/>
</dbReference>
<evidence type="ECO:0000313" key="2">
    <source>
        <dbReference type="EMBL" id="RXG99391.1"/>
    </source>
</evidence>
<dbReference type="PANTHER" id="PTHR42879">
    <property type="entry name" value="3-OXOACYL-(ACYL-CARRIER-PROTEIN) REDUCTASE"/>
    <property type="match status" value="1"/>
</dbReference>
<dbReference type="RefSeq" id="WP_128933728.1">
    <property type="nucleotide sequence ID" value="NZ_CP022221.1"/>
</dbReference>
<dbReference type="FunFam" id="3.40.50.720:FF:000642">
    <property type="entry name" value="Short-chain dehydrogenase/reductase SDR"/>
    <property type="match status" value="1"/>
</dbReference>
<dbReference type="EMBL" id="RKMK01000008">
    <property type="protein sequence ID" value="RXG99391.1"/>
    <property type="molecule type" value="Genomic_DNA"/>
</dbReference>
<dbReference type="Pfam" id="PF13561">
    <property type="entry name" value="adh_short_C2"/>
    <property type="match status" value="1"/>
</dbReference>
<organism evidence="2 3">
    <name type="scientific">Bradyrhizobium zhanjiangense</name>
    <dbReference type="NCBI Taxonomy" id="1325107"/>
    <lineage>
        <taxon>Bacteria</taxon>
        <taxon>Pseudomonadati</taxon>
        <taxon>Pseudomonadota</taxon>
        <taxon>Alphaproteobacteria</taxon>
        <taxon>Hyphomicrobiales</taxon>
        <taxon>Nitrobacteraceae</taxon>
        <taxon>Bradyrhizobium</taxon>
    </lineage>
</organism>
<dbReference type="CDD" id="cd05344">
    <property type="entry name" value="BKR_like_SDR_like"/>
    <property type="match status" value="1"/>
</dbReference>
<name>A0A4Q0QQW6_9BRAD</name>
<gene>
    <name evidence="2" type="ORF">EAS61_11920</name>
</gene>
<reference evidence="2 3" key="1">
    <citation type="submission" date="2018-11" db="EMBL/GenBank/DDBJ databases">
        <title>Bradyrhizobium sp. nov., isolated from effective nodules of peanut in China.</title>
        <authorList>
            <person name="Li Y."/>
        </authorList>
    </citation>
    <scope>NUCLEOTIDE SEQUENCE [LARGE SCALE GENOMIC DNA]</scope>
    <source>
        <strain evidence="2 3">CCBAU 51770</strain>
    </source>
</reference>
<comment type="similarity">
    <text evidence="1">Belongs to the short-chain dehydrogenases/reductases (SDR) family.</text>
</comment>
<accession>A0A4Q0QQW6</accession>
<dbReference type="SUPFAM" id="SSF51735">
    <property type="entry name" value="NAD(P)-binding Rossmann-fold domains"/>
    <property type="match status" value="1"/>
</dbReference>
<dbReference type="PANTHER" id="PTHR42879:SF6">
    <property type="entry name" value="NADPH-DEPENDENT REDUCTASE BACG"/>
    <property type="match status" value="1"/>
</dbReference>
<dbReference type="AlphaFoldDB" id="A0A4Q0QQW6"/>
<dbReference type="Proteomes" id="UP000290174">
    <property type="component" value="Unassembled WGS sequence"/>
</dbReference>
<dbReference type="InterPro" id="IPR002347">
    <property type="entry name" value="SDR_fam"/>
</dbReference>
<sequence>MDLGLRGRKAIVCAASQGLGKASAMALAREGVEVVIVARRREVLDSACHDIESATGNRPRTVIADVTSREGREAMLSACPEPDILINNAGGPPPGDFRNFERDDWIEALDGNMLAPIALIKSTIDGMIARKFGRIVNITSHAVKAPVAMLALSNGARSGLTGFAAGLARSAAEHNVTVNNLLPGTFDTDRLRSNLAALARNSSRSVAEVTEEVRASNPSKRFGHPDEFGATCAFLCSAQASYITGQNILIDGGAYPGAF</sequence>